<organism evidence="2 3">
    <name type="scientific">Aphis gossypii</name>
    <name type="common">Cotton aphid</name>
    <dbReference type="NCBI Taxonomy" id="80765"/>
    <lineage>
        <taxon>Eukaryota</taxon>
        <taxon>Metazoa</taxon>
        <taxon>Ecdysozoa</taxon>
        <taxon>Arthropoda</taxon>
        <taxon>Hexapoda</taxon>
        <taxon>Insecta</taxon>
        <taxon>Pterygota</taxon>
        <taxon>Neoptera</taxon>
        <taxon>Paraneoptera</taxon>
        <taxon>Hemiptera</taxon>
        <taxon>Sternorrhyncha</taxon>
        <taxon>Aphidomorpha</taxon>
        <taxon>Aphidoidea</taxon>
        <taxon>Aphididae</taxon>
        <taxon>Aphidini</taxon>
        <taxon>Aphis</taxon>
        <taxon>Aphis</taxon>
    </lineage>
</organism>
<reference evidence="2" key="1">
    <citation type="submission" date="2022-02" db="EMBL/GenBank/DDBJ databases">
        <authorList>
            <person name="King R."/>
        </authorList>
    </citation>
    <scope>NUCLEOTIDE SEQUENCE</scope>
</reference>
<reference evidence="2" key="2">
    <citation type="submission" date="2022-10" db="EMBL/GenBank/DDBJ databases">
        <authorList>
            <consortium name="ENA_rothamsted_submissions"/>
            <consortium name="culmorum"/>
            <person name="King R."/>
        </authorList>
    </citation>
    <scope>NUCLEOTIDE SEQUENCE</scope>
</reference>
<accession>A0A9P0J517</accession>
<protein>
    <submittedName>
        <fullName evidence="2">Uncharacterized protein</fullName>
    </submittedName>
</protein>
<dbReference type="EMBL" id="OU899035">
    <property type="protein sequence ID" value="CAH1726649.1"/>
    <property type="molecule type" value="Genomic_DNA"/>
</dbReference>
<evidence type="ECO:0000256" key="1">
    <source>
        <dbReference type="SAM" id="Phobius"/>
    </source>
</evidence>
<sequence>MYAIDDYPRRFTFMRIAYNIHICIRHVCILSLEFTKPWRNLIFKYSEKCQIEMTAGKMFWTQKSINRFFFCFYLIFFSQSLFLNDCDSHRIRQVKYIIGASVFFCFFFHYYIHTHATEQKTRSIFGKIRPKTVLRAMNGNRSSIII</sequence>
<name>A0A9P0J517_APHGO</name>
<gene>
    <name evidence="2" type="ORF">APHIGO_LOCUS7502</name>
</gene>
<evidence type="ECO:0000313" key="3">
    <source>
        <dbReference type="Proteomes" id="UP001154329"/>
    </source>
</evidence>
<feature type="transmembrane region" description="Helical" evidence="1">
    <location>
        <begin position="94"/>
        <end position="112"/>
    </location>
</feature>
<keyword evidence="3" id="KW-1185">Reference proteome</keyword>
<keyword evidence="1" id="KW-0812">Transmembrane</keyword>
<evidence type="ECO:0000313" key="2">
    <source>
        <dbReference type="EMBL" id="CAH1726649.1"/>
    </source>
</evidence>
<dbReference type="AlphaFoldDB" id="A0A9P0J517"/>
<keyword evidence="1" id="KW-0472">Membrane</keyword>
<proteinExistence type="predicted"/>
<dbReference type="Proteomes" id="UP001154329">
    <property type="component" value="Chromosome 2"/>
</dbReference>
<feature type="transmembrane region" description="Helical" evidence="1">
    <location>
        <begin position="65"/>
        <end position="82"/>
    </location>
</feature>
<keyword evidence="1" id="KW-1133">Transmembrane helix</keyword>